<accession>A0A2C6L109</accession>
<sequence>MGGTMTPSSRFEPLLRGDPSISSSFSFGVYPSFLGDHVISPDRLFIQTLSKTGGTGGLQEEEFDFSFSQRGRFHDQYKDILHLLVLSLQHIPRGEGVVLFFTSFSQLKEFRSLLVTQEGSSLFLPLQSEGDVLVFLETQQHAERFQRGETPRHRYSRRSNSSSSPLEIVCGEGMDVFTAYKEAIKRASRSDKDQTSSQERKKETEEKLYEETSLSSSFSPCVTPTISSSSLFVGQSRRTALNEREEEDFAYRSEKNEKRKIFPNEVEEKERRFPRSHLSSKKIRAVVLLCVMSGSLSEGVNFNDSLARLIFLIGLPYPNIKDPEFQLRSSHFHRLILEKQREQKIKEKEEKDGQEVRKQETTSSKLKRGVYTPGETEYALGHPQTTYSSYGFLQCMQTINQTIGRSIRHKGDYSCVFLIDRRYKEKSVQSCLSKWIQDSLHYYQNVSAETFNCIYTSGEQQGKGEKSELREGEKEKVAQNLERFFHKMSLLHKEKGK</sequence>
<feature type="region of interest" description="Disordered" evidence="1">
    <location>
        <begin position="145"/>
        <end position="167"/>
    </location>
</feature>
<feature type="region of interest" description="Disordered" evidence="1">
    <location>
        <begin position="187"/>
        <end position="211"/>
    </location>
</feature>
<dbReference type="PANTHER" id="PTHR11472">
    <property type="entry name" value="DNA REPAIR DEAD HELICASE RAD3/XP-D SUBFAMILY MEMBER"/>
    <property type="match status" value="1"/>
</dbReference>
<name>A0A2C6L109_9APIC</name>
<evidence type="ECO:0000313" key="4">
    <source>
        <dbReference type="Proteomes" id="UP000221165"/>
    </source>
</evidence>
<comment type="caution">
    <text evidence="3">The sequence shown here is derived from an EMBL/GenBank/DDBJ whole genome shotgun (WGS) entry which is preliminary data.</text>
</comment>
<dbReference type="GO" id="GO:0006139">
    <property type="term" value="P:nucleobase-containing compound metabolic process"/>
    <property type="evidence" value="ECO:0007669"/>
    <property type="project" value="InterPro"/>
</dbReference>
<dbReference type="GO" id="GO:0005524">
    <property type="term" value="F:ATP binding"/>
    <property type="evidence" value="ECO:0007669"/>
    <property type="project" value="InterPro"/>
</dbReference>
<evidence type="ECO:0000256" key="1">
    <source>
        <dbReference type="SAM" id="MobiDB-lite"/>
    </source>
</evidence>
<keyword evidence="3" id="KW-0547">Nucleotide-binding</keyword>
<feature type="compositionally biased region" description="Basic and acidic residues" evidence="1">
    <location>
        <begin position="346"/>
        <end position="360"/>
    </location>
</feature>
<feature type="domain" description="ATP-dependent helicase C-terminal" evidence="2">
    <location>
        <begin position="247"/>
        <end position="425"/>
    </location>
</feature>
<dbReference type="Gene3D" id="3.40.50.300">
    <property type="entry name" value="P-loop containing nucleotide triphosphate hydrolases"/>
    <property type="match status" value="1"/>
</dbReference>
<dbReference type="GO" id="GO:0016818">
    <property type="term" value="F:hydrolase activity, acting on acid anhydrides, in phosphorus-containing anhydrides"/>
    <property type="evidence" value="ECO:0007669"/>
    <property type="project" value="InterPro"/>
</dbReference>
<dbReference type="GeneID" id="94427841"/>
<feature type="compositionally biased region" description="Basic and acidic residues" evidence="1">
    <location>
        <begin position="187"/>
        <end position="210"/>
    </location>
</feature>
<proteinExistence type="predicted"/>
<dbReference type="Proteomes" id="UP000221165">
    <property type="component" value="Unassembled WGS sequence"/>
</dbReference>
<dbReference type="GO" id="GO:0003676">
    <property type="term" value="F:nucleic acid binding"/>
    <property type="evidence" value="ECO:0007669"/>
    <property type="project" value="InterPro"/>
</dbReference>
<dbReference type="PANTHER" id="PTHR11472:SF41">
    <property type="entry name" value="ATP-DEPENDENT DNA HELICASE DDX11-RELATED"/>
    <property type="match status" value="1"/>
</dbReference>
<dbReference type="InterPro" id="IPR045028">
    <property type="entry name" value="DinG/Rad3-like"/>
</dbReference>
<dbReference type="RefSeq" id="XP_067923392.1">
    <property type="nucleotide sequence ID" value="XM_068064630.1"/>
</dbReference>
<dbReference type="OrthoDB" id="19182at2759"/>
<organism evidence="3 4">
    <name type="scientific">Cystoisospora suis</name>
    <dbReference type="NCBI Taxonomy" id="483139"/>
    <lineage>
        <taxon>Eukaryota</taxon>
        <taxon>Sar</taxon>
        <taxon>Alveolata</taxon>
        <taxon>Apicomplexa</taxon>
        <taxon>Conoidasida</taxon>
        <taxon>Coccidia</taxon>
        <taxon>Eucoccidiorida</taxon>
        <taxon>Eimeriorina</taxon>
        <taxon>Sarcocystidae</taxon>
        <taxon>Cystoisospora</taxon>
    </lineage>
</organism>
<dbReference type="EMBL" id="MIGC01002072">
    <property type="protein sequence ID" value="PHJ21712.1"/>
    <property type="molecule type" value="Genomic_DNA"/>
</dbReference>
<dbReference type="InterPro" id="IPR006555">
    <property type="entry name" value="ATP-dep_Helicase_C"/>
</dbReference>
<keyword evidence="3" id="KW-0378">Hydrolase</keyword>
<dbReference type="GO" id="GO:0005634">
    <property type="term" value="C:nucleus"/>
    <property type="evidence" value="ECO:0007669"/>
    <property type="project" value="TreeGrafter"/>
</dbReference>
<dbReference type="SMART" id="SM00491">
    <property type="entry name" value="HELICc2"/>
    <property type="match status" value="1"/>
</dbReference>
<evidence type="ECO:0000259" key="2">
    <source>
        <dbReference type="SMART" id="SM00491"/>
    </source>
</evidence>
<reference evidence="3 4" key="1">
    <citation type="journal article" date="2017" name="Int. J. Parasitol.">
        <title>The genome of the protozoan parasite Cystoisospora suis and a reverse vaccinology approach to identify vaccine candidates.</title>
        <authorList>
            <person name="Palmieri N."/>
            <person name="Shrestha A."/>
            <person name="Ruttkowski B."/>
            <person name="Beck T."/>
            <person name="Vogl C."/>
            <person name="Tomley F."/>
            <person name="Blake D.P."/>
            <person name="Joachim A."/>
        </authorList>
    </citation>
    <scope>NUCLEOTIDE SEQUENCE [LARGE SCALE GENOMIC DNA]</scope>
    <source>
        <strain evidence="3 4">Wien I</strain>
    </source>
</reference>
<dbReference type="AlphaFoldDB" id="A0A2C6L109"/>
<keyword evidence="3" id="KW-0067">ATP-binding</keyword>
<evidence type="ECO:0000313" key="3">
    <source>
        <dbReference type="EMBL" id="PHJ21712.1"/>
    </source>
</evidence>
<dbReference type="GO" id="GO:0003678">
    <property type="term" value="F:DNA helicase activity"/>
    <property type="evidence" value="ECO:0007669"/>
    <property type="project" value="TreeGrafter"/>
</dbReference>
<protein>
    <submittedName>
        <fullName evidence="3">Atp-dependent rna helicase chl-1</fullName>
    </submittedName>
</protein>
<dbReference type="InterPro" id="IPR027417">
    <property type="entry name" value="P-loop_NTPase"/>
</dbReference>
<keyword evidence="3" id="KW-0347">Helicase</keyword>
<keyword evidence="4" id="KW-1185">Reference proteome</keyword>
<gene>
    <name evidence="3" type="ORF">CSUI_004439</name>
</gene>
<feature type="region of interest" description="Disordered" evidence="1">
    <location>
        <begin position="346"/>
        <end position="368"/>
    </location>
</feature>
<dbReference type="VEuPathDB" id="ToxoDB:CSUI_004439"/>
<dbReference type="Pfam" id="PF13307">
    <property type="entry name" value="Helicase_C_2"/>
    <property type="match status" value="1"/>
</dbReference>
<dbReference type="GO" id="GO:0034085">
    <property type="term" value="P:establishment of sister chromatid cohesion"/>
    <property type="evidence" value="ECO:0007669"/>
    <property type="project" value="TreeGrafter"/>
</dbReference>